<dbReference type="PANTHER" id="PTHR42759">
    <property type="entry name" value="MOXR FAMILY PROTEIN"/>
    <property type="match status" value="1"/>
</dbReference>
<proteinExistence type="inferred from homology"/>
<dbReference type="InterPro" id="IPR011704">
    <property type="entry name" value="ATPase_dyneun-rel_AAA"/>
</dbReference>
<reference evidence="6 7" key="1">
    <citation type="submission" date="2016-12" db="EMBL/GenBank/DDBJ databases">
        <authorList>
            <person name="Song W.-J."/>
            <person name="Kurnit D.M."/>
        </authorList>
    </citation>
    <scope>NUCLEOTIDE SEQUENCE [LARGE SCALE GENOMIC DNA]</scope>
    <source>
        <strain evidence="6 7">DSM 18488</strain>
    </source>
</reference>
<dbReference type="InterPro" id="IPR013615">
    <property type="entry name" value="CbbQ_C"/>
</dbReference>
<keyword evidence="2" id="KW-0547">Nucleotide-binding</keyword>
<comment type="similarity">
    <text evidence="1">Belongs to the CbbQ/NirQ/NorQ/GpvN family.</text>
</comment>
<keyword evidence="7" id="KW-1185">Reference proteome</keyword>
<keyword evidence="3" id="KW-0067">ATP-binding</keyword>
<dbReference type="GO" id="GO:0016887">
    <property type="term" value="F:ATP hydrolysis activity"/>
    <property type="evidence" value="ECO:0007669"/>
    <property type="project" value="InterPro"/>
</dbReference>
<evidence type="ECO:0000256" key="1">
    <source>
        <dbReference type="ARBA" id="ARBA00009417"/>
    </source>
</evidence>
<evidence type="ECO:0000256" key="2">
    <source>
        <dbReference type="ARBA" id="ARBA00022741"/>
    </source>
</evidence>
<dbReference type="Gene3D" id="3.40.50.300">
    <property type="entry name" value="P-loop containing nucleotide triphosphate hydrolases"/>
    <property type="match status" value="1"/>
</dbReference>
<evidence type="ECO:0000313" key="7">
    <source>
        <dbReference type="Proteomes" id="UP000184603"/>
    </source>
</evidence>
<dbReference type="Pfam" id="PF08406">
    <property type="entry name" value="CbbQ_C"/>
    <property type="match status" value="1"/>
</dbReference>
<dbReference type="Proteomes" id="UP000184603">
    <property type="component" value="Unassembled WGS sequence"/>
</dbReference>
<dbReference type="PANTHER" id="PTHR42759:SF7">
    <property type="entry name" value="DENITRIFICATION REGULATORY PROTEIN NIRQ"/>
    <property type="match status" value="1"/>
</dbReference>
<evidence type="ECO:0000313" key="6">
    <source>
        <dbReference type="EMBL" id="SHO51044.1"/>
    </source>
</evidence>
<evidence type="ECO:0000259" key="5">
    <source>
        <dbReference type="Pfam" id="PF08406"/>
    </source>
</evidence>
<dbReference type="InterPro" id="IPR027417">
    <property type="entry name" value="P-loop_NTPase"/>
</dbReference>
<name>A0A1M7YEH7_9BACT</name>
<dbReference type="AlphaFoldDB" id="A0A1M7YEH7"/>
<dbReference type="SUPFAM" id="SSF52540">
    <property type="entry name" value="P-loop containing nucleoside triphosphate hydrolases"/>
    <property type="match status" value="1"/>
</dbReference>
<gene>
    <name evidence="6" type="ORF">SAMN02745220_03791</name>
</gene>
<dbReference type="InterPro" id="IPR050764">
    <property type="entry name" value="CbbQ/NirQ/NorQ/GpvN"/>
</dbReference>
<dbReference type="RefSeq" id="WP_200802416.1">
    <property type="nucleotide sequence ID" value="NZ_FRFE01000022.1"/>
</dbReference>
<dbReference type="GO" id="GO:0005524">
    <property type="term" value="F:ATP binding"/>
    <property type="evidence" value="ECO:0007669"/>
    <property type="project" value="UniProtKB-KW"/>
</dbReference>
<evidence type="ECO:0000259" key="4">
    <source>
        <dbReference type="Pfam" id="PF07728"/>
    </source>
</evidence>
<feature type="domain" description="ATPase dynein-related AAA" evidence="4">
    <location>
        <begin position="38"/>
        <end position="172"/>
    </location>
</feature>
<dbReference type="EMBL" id="FRFE01000022">
    <property type="protein sequence ID" value="SHO51044.1"/>
    <property type="molecule type" value="Genomic_DNA"/>
</dbReference>
<sequence>MGIDQQPLDKHRILDEPFYIEQGNEVQLALAAYRNRLPLLLKGPTGCGKTRFMQYLAWRVKRPLITVSCHDDLSTSDLVGRYLIKGNETVWVDGPLTMAVKSGGICYLDEIVEARKDTTVVIHPLADDRRELPVEKLGKLFLADPSFMLAVSYNPGYQSVLKDLKPSTRQRFVSLTFAYPSTELEQQIVAKEGSVDTTLAGQLVKLAQMTRGLKESGLPEGASTRLLIQAAHLHRDGVDLVEACRAGITHSLTDDPDMLGAMDEMIASIF</sequence>
<dbReference type="Pfam" id="PF07728">
    <property type="entry name" value="AAA_5"/>
    <property type="match status" value="1"/>
</dbReference>
<accession>A0A1M7YEH7</accession>
<dbReference type="STRING" id="1121416.SAMN02745220_03791"/>
<feature type="domain" description="CbbQ/NirQ/NorQ C-terminal" evidence="5">
    <location>
        <begin position="185"/>
        <end position="268"/>
    </location>
</feature>
<organism evidence="6 7">
    <name type="scientific">Desulfopila aestuarii DSM 18488</name>
    <dbReference type="NCBI Taxonomy" id="1121416"/>
    <lineage>
        <taxon>Bacteria</taxon>
        <taxon>Pseudomonadati</taxon>
        <taxon>Thermodesulfobacteriota</taxon>
        <taxon>Desulfobulbia</taxon>
        <taxon>Desulfobulbales</taxon>
        <taxon>Desulfocapsaceae</taxon>
        <taxon>Desulfopila</taxon>
    </lineage>
</organism>
<protein>
    <submittedName>
        <fullName evidence="6">Nitric oxide reductase NorQ protein</fullName>
    </submittedName>
</protein>
<evidence type="ECO:0000256" key="3">
    <source>
        <dbReference type="ARBA" id="ARBA00022840"/>
    </source>
</evidence>